<reference evidence="2 3" key="1">
    <citation type="submission" date="2024-03" db="EMBL/GenBank/DDBJ databases">
        <title>Novel Streptomyces species of biotechnological and ecological value are a feature of Machair soil.</title>
        <authorList>
            <person name="Prole J.R."/>
            <person name="Goodfellow M."/>
            <person name="Allenby N."/>
            <person name="Ward A.C."/>
        </authorList>
    </citation>
    <scope>NUCLEOTIDE SEQUENCE [LARGE SCALE GENOMIC DNA]</scope>
    <source>
        <strain evidence="2 3">MS1.HAVA.3</strain>
    </source>
</reference>
<accession>A0ABU8TYE3</accession>
<proteinExistence type="predicted"/>
<sequence length="50" mass="5324">MTLSTLYAFLGHDLLGNALAAALVTGIGYTAKKIRAKVRNRNSNTDHPAP</sequence>
<gene>
    <name evidence="2" type="ORF">WKI68_02570</name>
</gene>
<dbReference type="Proteomes" id="UP001382904">
    <property type="component" value="Unassembled WGS sequence"/>
</dbReference>
<comment type="caution">
    <text evidence="2">The sequence shown here is derived from an EMBL/GenBank/DDBJ whole genome shotgun (WGS) entry which is preliminary data.</text>
</comment>
<keyword evidence="3" id="KW-1185">Reference proteome</keyword>
<evidence type="ECO:0000256" key="1">
    <source>
        <dbReference type="SAM" id="Phobius"/>
    </source>
</evidence>
<feature type="transmembrane region" description="Helical" evidence="1">
    <location>
        <begin position="6"/>
        <end position="31"/>
    </location>
</feature>
<keyword evidence="1" id="KW-0812">Transmembrane</keyword>
<evidence type="ECO:0000313" key="2">
    <source>
        <dbReference type="EMBL" id="MEJ8640627.1"/>
    </source>
</evidence>
<evidence type="ECO:0000313" key="3">
    <source>
        <dbReference type="Proteomes" id="UP001382904"/>
    </source>
</evidence>
<protein>
    <submittedName>
        <fullName evidence="2">Uncharacterized protein</fullName>
    </submittedName>
</protein>
<keyword evidence="1" id="KW-0472">Membrane</keyword>
<keyword evidence="1" id="KW-1133">Transmembrane helix</keyword>
<organism evidence="2 3">
    <name type="scientific">Streptomyces caledonius</name>
    <dbReference type="NCBI Taxonomy" id="3134107"/>
    <lineage>
        <taxon>Bacteria</taxon>
        <taxon>Bacillati</taxon>
        <taxon>Actinomycetota</taxon>
        <taxon>Actinomycetes</taxon>
        <taxon>Kitasatosporales</taxon>
        <taxon>Streptomycetaceae</taxon>
        <taxon>Streptomyces</taxon>
    </lineage>
</organism>
<name>A0ABU8TYE3_9ACTN</name>
<dbReference type="EMBL" id="JBBKAM010000002">
    <property type="protein sequence ID" value="MEJ8640627.1"/>
    <property type="molecule type" value="Genomic_DNA"/>
</dbReference>